<dbReference type="InterPro" id="IPR005754">
    <property type="entry name" value="Sortase"/>
</dbReference>
<dbReference type="Proteomes" id="UP000004946">
    <property type="component" value="Chromosome"/>
</dbReference>
<protein>
    <submittedName>
        <fullName evidence="3">Sortase family protein</fullName>
    </submittedName>
</protein>
<dbReference type="InterPro" id="IPR023365">
    <property type="entry name" value="Sortase_dom-sf"/>
</dbReference>
<keyword evidence="2" id="KW-1133">Transmembrane helix</keyword>
<accession>E6JZF5</accession>
<gene>
    <name evidence="3" type="ORF">HMPREF0620_0175</name>
</gene>
<comment type="caution">
    <text evidence="3">The sequence shown here is derived from an EMBL/GenBank/DDBJ whole genome shotgun (WGS) entry which is preliminary data.</text>
</comment>
<keyword evidence="2" id="KW-0472">Membrane</keyword>
<dbReference type="eggNOG" id="COG3764">
    <property type="taxonomic scope" value="Bacteria"/>
</dbReference>
<dbReference type="Gene3D" id="2.40.260.10">
    <property type="entry name" value="Sortase"/>
    <property type="match status" value="1"/>
</dbReference>
<keyword evidence="2" id="KW-0812">Transmembrane</keyword>
<keyword evidence="1" id="KW-0378">Hydrolase</keyword>
<feature type="transmembrane region" description="Helical" evidence="2">
    <location>
        <begin position="101"/>
        <end position="122"/>
    </location>
</feature>
<dbReference type="NCBIfam" id="TIGR01076">
    <property type="entry name" value="sortase_fam"/>
    <property type="match status" value="1"/>
</dbReference>
<keyword evidence="4" id="KW-1185">Reference proteome</keyword>
<sequence length="138" mass="15605">MPTARLFDRLNEMKVGDWFVIRVLGEDHAYQVYSVETVLPTDAGSLAIRNSQDLVTLVTCTPYGVNTHRLLVHARRAPLPPGWNKRSHVASPTLDNTPRRIWFYGLFGAVIAIILVVIISLIRILSRPRFPRALHGRP</sequence>
<evidence type="ECO:0000256" key="1">
    <source>
        <dbReference type="ARBA" id="ARBA00022801"/>
    </source>
</evidence>
<reference evidence="3 4" key="1">
    <citation type="submission" date="2010-12" db="EMBL/GenBank/DDBJ databases">
        <authorList>
            <person name="Muzny D."/>
            <person name="Qin X."/>
            <person name="Buhay C."/>
            <person name="Dugan-Rocha S."/>
            <person name="Ding Y."/>
            <person name="Chen G."/>
            <person name="Hawes A."/>
            <person name="Holder M."/>
            <person name="Jhangiani S."/>
            <person name="Johnson A."/>
            <person name="Khan Z."/>
            <person name="Li Z."/>
            <person name="Liu W."/>
            <person name="Liu X."/>
            <person name="Perez L."/>
            <person name="Shen H."/>
            <person name="Wang Q."/>
            <person name="Watt J."/>
            <person name="Xi L."/>
            <person name="Xin Y."/>
            <person name="Zhou J."/>
            <person name="Deng J."/>
            <person name="Jiang H."/>
            <person name="Liu Y."/>
            <person name="Qu J."/>
            <person name="Song X.-Z."/>
            <person name="Zhang L."/>
            <person name="Villasana D."/>
            <person name="Johnson A."/>
            <person name="Liu J."/>
            <person name="Liyanage D."/>
            <person name="Lorensuhewa L."/>
            <person name="Robinson T."/>
            <person name="Song A."/>
            <person name="Song B.-B."/>
            <person name="Dinh H."/>
            <person name="Thornton R."/>
            <person name="Coyle M."/>
            <person name="Francisco L."/>
            <person name="Jackson L."/>
            <person name="Javaid M."/>
            <person name="Korchina V."/>
            <person name="Kovar C."/>
            <person name="Mata R."/>
            <person name="Mathew T."/>
            <person name="Ngo R."/>
            <person name="Nguyen L."/>
            <person name="Nguyen N."/>
            <person name="Okwuonu G."/>
            <person name="Ongeri F."/>
            <person name="Pham C."/>
            <person name="Simmons D."/>
            <person name="Wilczek-Boney K."/>
            <person name="Hale W."/>
            <person name="Jakkamsetti A."/>
            <person name="Pham P."/>
            <person name="Ruth R."/>
            <person name="San Lucas F."/>
            <person name="Warren J."/>
            <person name="Zhang J."/>
            <person name="Zhao Z."/>
            <person name="Zhou C."/>
            <person name="Zhu D."/>
            <person name="Lee S."/>
            <person name="Bess C."/>
            <person name="Blankenburg K."/>
            <person name="Forbes L."/>
            <person name="Fu Q."/>
            <person name="Gubbala S."/>
            <person name="Hirani K."/>
            <person name="Jayaseelan J.C."/>
            <person name="Lara F."/>
            <person name="Munidasa M."/>
            <person name="Palculict T."/>
            <person name="Patil S."/>
            <person name="Pu L.-L."/>
            <person name="Saada N."/>
            <person name="Tang L."/>
            <person name="Weissenberger G."/>
            <person name="Zhu Y."/>
            <person name="Hemphill L."/>
            <person name="Shang Y."/>
            <person name="Youmans B."/>
            <person name="Ayvaz T."/>
            <person name="Ross M."/>
            <person name="Santibanez J."/>
            <person name="Aqrawi P."/>
            <person name="Gross S."/>
            <person name="Joshi V."/>
            <person name="Fowler G."/>
            <person name="Nazareth L."/>
            <person name="Reid J."/>
            <person name="Worley K."/>
            <person name="Petrosino J."/>
            <person name="Highlander S."/>
            <person name="Gibbs R."/>
        </authorList>
    </citation>
    <scope>NUCLEOTIDE SEQUENCE [LARGE SCALE GENOMIC DNA]</scope>
    <source>
        <strain evidence="3 4">DSM 10105</strain>
    </source>
</reference>
<dbReference type="AlphaFoldDB" id="E6JZF5"/>
<evidence type="ECO:0000256" key="2">
    <source>
        <dbReference type="SAM" id="Phobius"/>
    </source>
</evidence>
<organism evidence="3 4">
    <name type="scientific">Parascardovia denticolens DSM 10105 = JCM 12538</name>
    <dbReference type="NCBI Taxonomy" id="864564"/>
    <lineage>
        <taxon>Bacteria</taxon>
        <taxon>Bacillati</taxon>
        <taxon>Actinomycetota</taxon>
        <taxon>Actinomycetes</taxon>
        <taxon>Bifidobacteriales</taxon>
        <taxon>Bifidobacteriaceae</taxon>
        <taxon>Parascardovia</taxon>
    </lineage>
</organism>
<dbReference type="GO" id="GO:0016787">
    <property type="term" value="F:hydrolase activity"/>
    <property type="evidence" value="ECO:0007669"/>
    <property type="project" value="UniProtKB-KW"/>
</dbReference>
<dbReference type="HOGENOM" id="CLU_045680_7_1_11"/>
<evidence type="ECO:0000313" key="4">
    <source>
        <dbReference type="Proteomes" id="UP000004946"/>
    </source>
</evidence>
<proteinExistence type="predicted"/>
<name>E6JZF5_PARDN</name>
<dbReference type="Pfam" id="PF04203">
    <property type="entry name" value="Sortase"/>
    <property type="match status" value="1"/>
</dbReference>
<evidence type="ECO:0000313" key="3">
    <source>
        <dbReference type="EMBL" id="EFT83170.1"/>
    </source>
</evidence>
<dbReference type="SUPFAM" id="SSF63817">
    <property type="entry name" value="Sortase"/>
    <property type="match status" value="1"/>
</dbReference>
<dbReference type="EMBL" id="AEON01000001">
    <property type="protein sequence ID" value="EFT83170.1"/>
    <property type="molecule type" value="Genomic_DNA"/>
</dbReference>